<dbReference type="Proteomes" id="UP000790580">
    <property type="component" value="Unassembled WGS sequence"/>
</dbReference>
<proteinExistence type="predicted"/>
<gene>
    <name evidence="1" type="ORF">KS407_22230</name>
</gene>
<evidence type="ECO:0008006" key="3">
    <source>
        <dbReference type="Google" id="ProtNLM"/>
    </source>
</evidence>
<protein>
    <recommendedName>
        <fullName evidence="3">J domain-containing protein</fullName>
    </recommendedName>
</protein>
<accession>A0ABS6JZX6</accession>
<evidence type="ECO:0000313" key="1">
    <source>
        <dbReference type="EMBL" id="MBU9724146.1"/>
    </source>
</evidence>
<reference evidence="1 2" key="1">
    <citation type="submission" date="2021-06" db="EMBL/GenBank/DDBJ databases">
        <title>Bacillus sp. RD4P76, an endophyte from a halophyte.</title>
        <authorList>
            <person name="Sun J.-Q."/>
        </authorList>
    </citation>
    <scope>NUCLEOTIDE SEQUENCE [LARGE SCALE GENOMIC DNA]</scope>
    <source>
        <strain evidence="1 2">JCM 17098</strain>
    </source>
</reference>
<evidence type="ECO:0000313" key="2">
    <source>
        <dbReference type="Proteomes" id="UP000790580"/>
    </source>
</evidence>
<organism evidence="1 2">
    <name type="scientific">Evansella alkalicola</name>
    <dbReference type="NCBI Taxonomy" id="745819"/>
    <lineage>
        <taxon>Bacteria</taxon>
        <taxon>Bacillati</taxon>
        <taxon>Bacillota</taxon>
        <taxon>Bacilli</taxon>
        <taxon>Bacillales</taxon>
        <taxon>Bacillaceae</taxon>
        <taxon>Evansella</taxon>
    </lineage>
</organism>
<keyword evidence="2" id="KW-1185">Reference proteome</keyword>
<dbReference type="RefSeq" id="WP_088074908.1">
    <property type="nucleotide sequence ID" value="NZ_JAHQCR010000088.1"/>
</dbReference>
<sequence>MFCVIQKVKNKKQNEYGASKKLMVDNHTYSFDGLTVTKWGYKFSPEKFERPVLDAYKISIHKSYRENGKVKKKQWSICTMSYYDLLEYSLYDCTSFSIKDKAEDMGISVEEIYDMVYEKLDPIIDEVKKEFEQSEEYKTKKKHDEILHNYRETKRKFEEKYGTDSYDLCYDIFGVLKNKNTLDALEMQYINNQFEKKKSEQSSYYDNSNSNYSYNDFGGYFNINNSSNYTDDEKKKLKKIFRLASKNFHPDVVGDNGDMQKFLNKLKDDWGI</sequence>
<comment type="caution">
    <text evidence="1">The sequence shown here is derived from an EMBL/GenBank/DDBJ whole genome shotgun (WGS) entry which is preliminary data.</text>
</comment>
<dbReference type="EMBL" id="JAHQCR010000088">
    <property type="protein sequence ID" value="MBU9724146.1"/>
    <property type="molecule type" value="Genomic_DNA"/>
</dbReference>
<name>A0ABS6JZX6_9BACI</name>